<gene>
    <name evidence="3" type="ORF">QBC42DRAFT_323802</name>
</gene>
<dbReference type="Pfam" id="PF14856">
    <property type="entry name" value="Hce2"/>
    <property type="match status" value="1"/>
</dbReference>
<evidence type="ECO:0000313" key="4">
    <source>
        <dbReference type="Proteomes" id="UP001321749"/>
    </source>
</evidence>
<accession>A0AAV9HUE0</accession>
<proteinExistence type="predicted"/>
<evidence type="ECO:0000256" key="1">
    <source>
        <dbReference type="SAM" id="SignalP"/>
    </source>
</evidence>
<evidence type="ECO:0000313" key="3">
    <source>
        <dbReference type="EMBL" id="KAK4463664.1"/>
    </source>
</evidence>
<organism evidence="3 4">
    <name type="scientific">Cladorrhinum samala</name>
    <dbReference type="NCBI Taxonomy" id="585594"/>
    <lineage>
        <taxon>Eukaryota</taxon>
        <taxon>Fungi</taxon>
        <taxon>Dikarya</taxon>
        <taxon>Ascomycota</taxon>
        <taxon>Pezizomycotina</taxon>
        <taxon>Sordariomycetes</taxon>
        <taxon>Sordariomycetidae</taxon>
        <taxon>Sordariales</taxon>
        <taxon>Podosporaceae</taxon>
        <taxon>Cladorrhinum</taxon>
    </lineage>
</organism>
<comment type="caution">
    <text evidence="3">The sequence shown here is derived from an EMBL/GenBank/DDBJ whole genome shotgun (WGS) entry which is preliminary data.</text>
</comment>
<feature type="domain" description="Ecp2 effector protein-like" evidence="2">
    <location>
        <begin position="42"/>
        <end position="138"/>
    </location>
</feature>
<protein>
    <submittedName>
        <fullName evidence="3">Necrosis-inducing factor-domain-containing protein</fullName>
    </submittedName>
</protein>
<reference evidence="3" key="1">
    <citation type="journal article" date="2023" name="Mol. Phylogenet. Evol.">
        <title>Genome-scale phylogeny and comparative genomics of the fungal order Sordariales.</title>
        <authorList>
            <person name="Hensen N."/>
            <person name="Bonometti L."/>
            <person name="Westerberg I."/>
            <person name="Brannstrom I.O."/>
            <person name="Guillou S."/>
            <person name="Cros-Aarteil S."/>
            <person name="Calhoun S."/>
            <person name="Haridas S."/>
            <person name="Kuo A."/>
            <person name="Mondo S."/>
            <person name="Pangilinan J."/>
            <person name="Riley R."/>
            <person name="LaButti K."/>
            <person name="Andreopoulos B."/>
            <person name="Lipzen A."/>
            <person name="Chen C."/>
            <person name="Yan M."/>
            <person name="Daum C."/>
            <person name="Ng V."/>
            <person name="Clum A."/>
            <person name="Steindorff A."/>
            <person name="Ohm R.A."/>
            <person name="Martin F."/>
            <person name="Silar P."/>
            <person name="Natvig D.O."/>
            <person name="Lalanne C."/>
            <person name="Gautier V."/>
            <person name="Ament-Velasquez S.L."/>
            <person name="Kruys A."/>
            <person name="Hutchinson M.I."/>
            <person name="Powell A.J."/>
            <person name="Barry K."/>
            <person name="Miller A.N."/>
            <person name="Grigoriev I.V."/>
            <person name="Debuchy R."/>
            <person name="Gladieux P."/>
            <person name="Hiltunen Thoren M."/>
            <person name="Johannesson H."/>
        </authorList>
    </citation>
    <scope>NUCLEOTIDE SEQUENCE</scope>
    <source>
        <strain evidence="3">PSN324</strain>
    </source>
</reference>
<dbReference type="Proteomes" id="UP001321749">
    <property type="component" value="Unassembled WGS sequence"/>
</dbReference>
<reference evidence="3" key="2">
    <citation type="submission" date="2023-06" db="EMBL/GenBank/DDBJ databases">
        <authorList>
            <consortium name="Lawrence Berkeley National Laboratory"/>
            <person name="Mondo S.J."/>
            <person name="Hensen N."/>
            <person name="Bonometti L."/>
            <person name="Westerberg I."/>
            <person name="Brannstrom I.O."/>
            <person name="Guillou S."/>
            <person name="Cros-Aarteil S."/>
            <person name="Calhoun S."/>
            <person name="Haridas S."/>
            <person name="Kuo A."/>
            <person name="Pangilinan J."/>
            <person name="Riley R."/>
            <person name="Labutti K."/>
            <person name="Andreopoulos B."/>
            <person name="Lipzen A."/>
            <person name="Chen C."/>
            <person name="Yanf M."/>
            <person name="Daum C."/>
            <person name="Ng V."/>
            <person name="Clum A."/>
            <person name="Steindorff A."/>
            <person name="Ohm R."/>
            <person name="Martin F."/>
            <person name="Silar P."/>
            <person name="Natvig D."/>
            <person name="Lalanne C."/>
            <person name="Gautier V."/>
            <person name="Ament-Velasquez S.L."/>
            <person name="Kruys A."/>
            <person name="Hutchinson M.I."/>
            <person name="Powell A.J."/>
            <person name="Barry K."/>
            <person name="Miller A.N."/>
            <person name="Grigoriev I.V."/>
            <person name="Debuchy R."/>
            <person name="Gladieux P."/>
            <person name="Thoren M.H."/>
            <person name="Johannesson H."/>
        </authorList>
    </citation>
    <scope>NUCLEOTIDE SEQUENCE</scope>
    <source>
        <strain evidence="3">PSN324</strain>
    </source>
</reference>
<sequence length="150" mass="15826">MQFKTATVAILTALLAVAECAPTAGTSANPQGEVLVKRKDLCGASSFENRGSTASPTVNDCQALANKLSDNDSWVLTSFQPHREIASSGGCAFGIEWGQLYQGSVVVGSRDVKDLIRSSIEKFKRGDNKVGARGTMPCGPEGVLVSWGLY</sequence>
<feature type="chain" id="PRO_5043608827" evidence="1">
    <location>
        <begin position="21"/>
        <end position="150"/>
    </location>
</feature>
<feature type="signal peptide" evidence="1">
    <location>
        <begin position="1"/>
        <end position="20"/>
    </location>
</feature>
<dbReference type="InterPro" id="IPR029226">
    <property type="entry name" value="Ecp2-like"/>
</dbReference>
<dbReference type="EMBL" id="MU864957">
    <property type="protein sequence ID" value="KAK4463664.1"/>
    <property type="molecule type" value="Genomic_DNA"/>
</dbReference>
<evidence type="ECO:0000259" key="2">
    <source>
        <dbReference type="Pfam" id="PF14856"/>
    </source>
</evidence>
<name>A0AAV9HUE0_9PEZI</name>
<keyword evidence="1" id="KW-0732">Signal</keyword>
<dbReference type="AlphaFoldDB" id="A0AAV9HUE0"/>
<keyword evidence="4" id="KW-1185">Reference proteome</keyword>